<feature type="region of interest" description="Disordered" evidence="4">
    <location>
        <begin position="772"/>
        <end position="799"/>
    </location>
</feature>
<evidence type="ECO:0000313" key="7">
    <source>
        <dbReference type="Ensembl" id="ENSSMAP00000051200.1"/>
    </source>
</evidence>
<feature type="region of interest" description="Disordered" evidence="4">
    <location>
        <begin position="708"/>
        <end position="754"/>
    </location>
</feature>
<feature type="region of interest" description="Disordered" evidence="4">
    <location>
        <begin position="310"/>
        <end position="623"/>
    </location>
</feature>
<feature type="signal peptide" evidence="5">
    <location>
        <begin position="1"/>
        <end position="17"/>
    </location>
</feature>
<reference evidence="7" key="1">
    <citation type="submission" date="2023-05" db="EMBL/GenBank/DDBJ databases">
        <title>High-quality long-read genome of Scophthalmus maximus.</title>
        <authorList>
            <person name="Lien S."/>
            <person name="Martinez P."/>
        </authorList>
    </citation>
    <scope>NUCLEOTIDE SEQUENCE [LARGE SCALE GENOMIC DNA]</scope>
</reference>
<feature type="domain" description="Zona pellucida sperm-binding protein 1/4 Ig-like" evidence="6">
    <location>
        <begin position="114"/>
        <end position="163"/>
    </location>
</feature>
<dbReference type="AlphaFoldDB" id="A0A8D3CV92"/>
<dbReference type="Proteomes" id="UP000694558">
    <property type="component" value="Chromosome 6"/>
</dbReference>
<keyword evidence="3 5" id="KW-0732">Signal</keyword>
<evidence type="ECO:0000256" key="5">
    <source>
        <dbReference type="SAM" id="SignalP"/>
    </source>
</evidence>
<feature type="chain" id="PRO_5034500387" description="Zona pellucida sperm-binding protein 1/4 Ig-like domain-containing protein" evidence="5">
    <location>
        <begin position="18"/>
        <end position="949"/>
    </location>
</feature>
<feature type="compositionally biased region" description="Low complexity" evidence="4">
    <location>
        <begin position="582"/>
        <end position="594"/>
    </location>
</feature>
<organism evidence="7 8">
    <name type="scientific">Scophthalmus maximus</name>
    <name type="common">Turbot</name>
    <name type="synonym">Psetta maxima</name>
    <dbReference type="NCBI Taxonomy" id="52904"/>
    <lineage>
        <taxon>Eukaryota</taxon>
        <taxon>Metazoa</taxon>
        <taxon>Chordata</taxon>
        <taxon>Craniata</taxon>
        <taxon>Vertebrata</taxon>
        <taxon>Euteleostomi</taxon>
        <taxon>Actinopterygii</taxon>
        <taxon>Neopterygii</taxon>
        <taxon>Teleostei</taxon>
        <taxon>Neoteleostei</taxon>
        <taxon>Acanthomorphata</taxon>
        <taxon>Carangaria</taxon>
        <taxon>Pleuronectiformes</taxon>
        <taxon>Pleuronectoidei</taxon>
        <taxon>Scophthalmidae</taxon>
        <taxon>Scophthalmus</taxon>
    </lineage>
</organism>
<name>A0A8D3CV92_SCOMX</name>
<dbReference type="GeneTree" id="ENSGT00970000193507"/>
<accession>A0A8D3CV92</accession>
<keyword evidence="2" id="KW-0964">Secreted</keyword>
<dbReference type="InterPro" id="IPR054554">
    <property type="entry name" value="ZP1/4_Ig-like"/>
</dbReference>
<feature type="compositionally biased region" description="Low complexity" evidence="4">
    <location>
        <begin position="715"/>
        <end position="727"/>
    </location>
</feature>
<proteinExistence type="predicted"/>
<feature type="compositionally biased region" description="Polar residues" evidence="4">
    <location>
        <begin position="675"/>
        <end position="684"/>
    </location>
</feature>
<feature type="compositionally biased region" description="Low complexity" evidence="4">
    <location>
        <begin position="778"/>
        <end position="799"/>
    </location>
</feature>
<evidence type="ECO:0000256" key="2">
    <source>
        <dbReference type="ARBA" id="ARBA00022525"/>
    </source>
</evidence>
<comment type="subcellular location">
    <subcellularLocation>
        <location evidence="1">Secreted</location>
    </subcellularLocation>
</comment>
<feature type="region of interest" description="Disordered" evidence="4">
    <location>
        <begin position="636"/>
        <end position="655"/>
    </location>
</feature>
<evidence type="ECO:0000313" key="8">
    <source>
        <dbReference type="Proteomes" id="UP000694558"/>
    </source>
</evidence>
<evidence type="ECO:0000256" key="4">
    <source>
        <dbReference type="SAM" id="MobiDB-lite"/>
    </source>
</evidence>
<feature type="compositionally biased region" description="Low complexity" evidence="4">
    <location>
        <begin position="438"/>
        <end position="453"/>
    </location>
</feature>
<feature type="compositionally biased region" description="Polar residues" evidence="4">
    <location>
        <begin position="329"/>
        <end position="338"/>
    </location>
</feature>
<feature type="compositionally biased region" description="Polar residues" evidence="4">
    <location>
        <begin position="312"/>
        <end position="322"/>
    </location>
</feature>
<sequence>MPCKNYMLFFVVTATLASLNCFNGLSIDAGAFVQRPTLQGRVYFRSVGSDDESVVPTRYGSLAFRDGDQKLTPALHSLMESKLKRLDPIVQCRDNLMTLKVKRAGAPYVLVNSGVGLLTPLTQMPSSCGFSVKRSRRDVLFSAPYQGCHVTQQGGDYVLPLRLWGAPMAMSCPAVLPPPSVSCFPTGMVVKVGGITANGLKVKVSGAWMSLSSVCGSCGFAVEATSEGLTVTAPYNIGLCIEIKDERHLLSLLMVDVELLVTCPSLPDIKPTTTTTTTTMPPSDSGQVLQFPQFHQFPMFQQYPVLPLPSYPANTPSPTTGTVAPLPQQPQIPSGPNNKHQEAPADQHPSFPFMQQYPQLPQYVFFPRPVPPTQATPTKNTAAATVAQLPSGPAAESGPKNENQGAPAGQHPSFPFMQQYPQLPQYVFFPRPVPPTQATPTKNTAAAATTTEAKLPQLPQLPSGPAAESGPKNENQGAPAGQHPSFPFMQQYPQLPQYVFFPRPVPPTQATPTKNTAAAATTTEAKLPQLPQFPSGPAAESGPNNENQGAPAGQHPSFPFMQQYPQLPQYVFFPRPVPPTQTTPTKNTAAATEAQLPSGPGAELGPKNENQGAPAGQYPSFPFMQQYPQLPQYVFFPGPVPPTQATPTKNTAAATTEAKLPQMPQFPSGPAAESGPNNENQGATAGQHPTFPFMQQYPQLPQYVFFPRPVPPTQTTPTKNNAAATEAQLPSGPGAELGPKNENQGAPAGQYPSFPFMQQYPQLPQYVFFPGPVPPTQATPTKNTAAATTEAKSPQMPQSQQLPQFLVPPRYNFLTFPKLQLSPEGQPQAIPNPKPLIQQPKPQSVYPRIYQMPVLYPPHRYPSQIQNTPTAAPTSTSAATTPKPAVQKPFPHPYMPSYYAPQQAPMPVFPDPSTTPPTNPALFDQQRQPMYQAMPLFYPFPPHQTPTNN</sequence>
<dbReference type="GO" id="GO:0005576">
    <property type="term" value="C:extracellular region"/>
    <property type="evidence" value="ECO:0007669"/>
    <property type="project" value="UniProtKB-SubCell"/>
</dbReference>
<feature type="compositionally biased region" description="Low complexity" evidence="4">
    <location>
        <begin position="645"/>
        <end position="655"/>
    </location>
</feature>
<evidence type="ECO:0000256" key="1">
    <source>
        <dbReference type="ARBA" id="ARBA00004613"/>
    </source>
</evidence>
<evidence type="ECO:0000256" key="3">
    <source>
        <dbReference type="ARBA" id="ARBA00022729"/>
    </source>
</evidence>
<dbReference type="Pfam" id="PF22821">
    <property type="entry name" value="ZP1_ZP4_Ig-like"/>
    <property type="match status" value="1"/>
</dbReference>
<feature type="region of interest" description="Disordered" evidence="4">
    <location>
        <begin position="661"/>
        <end position="693"/>
    </location>
</feature>
<feature type="compositionally biased region" description="Low complexity" evidence="4">
    <location>
        <begin position="510"/>
        <end position="525"/>
    </location>
</feature>
<protein>
    <recommendedName>
        <fullName evidence="6">Zona pellucida sperm-binding protein 1/4 Ig-like domain-containing protein</fullName>
    </recommendedName>
</protein>
<dbReference type="Ensembl" id="ENSSMAT00000051835.1">
    <property type="protein sequence ID" value="ENSSMAP00000051200.1"/>
    <property type="gene ID" value="ENSSMAG00000035183.1"/>
</dbReference>
<reference evidence="7" key="2">
    <citation type="submission" date="2025-08" db="UniProtKB">
        <authorList>
            <consortium name="Ensembl"/>
        </authorList>
    </citation>
    <scope>IDENTIFICATION</scope>
</reference>
<evidence type="ECO:0000259" key="6">
    <source>
        <dbReference type="Pfam" id="PF22821"/>
    </source>
</evidence>